<accession>A0A5C5YXG1</accession>
<proteinExistence type="predicted"/>
<reference evidence="1 2" key="1">
    <citation type="submission" date="2019-02" db="EMBL/GenBank/DDBJ databases">
        <title>Deep-cultivation of Planctomycetes and their phenomic and genomic characterization uncovers novel biology.</title>
        <authorList>
            <person name="Wiegand S."/>
            <person name="Jogler M."/>
            <person name="Boedeker C."/>
            <person name="Pinto D."/>
            <person name="Vollmers J."/>
            <person name="Rivas-Marin E."/>
            <person name="Kohn T."/>
            <person name="Peeters S.H."/>
            <person name="Heuer A."/>
            <person name="Rast P."/>
            <person name="Oberbeckmann S."/>
            <person name="Bunk B."/>
            <person name="Jeske O."/>
            <person name="Meyerdierks A."/>
            <person name="Storesund J.E."/>
            <person name="Kallscheuer N."/>
            <person name="Luecker S."/>
            <person name="Lage O.M."/>
            <person name="Pohl T."/>
            <person name="Merkel B.J."/>
            <person name="Hornburger P."/>
            <person name="Mueller R.-W."/>
            <person name="Bruemmer F."/>
            <person name="Labrenz M."/>
            <person name="Spormann A.M."/>
            <person name="Op Den Camp H."/>
            <person name="Overmann J."/>
            <person name="Amann R."/>
            <person name="Jetten M.S.M."/>
            <person name="Mascher T."/>
            <person name="Medema M.H."/>
            <person name="Devos D.P."/>
            <person name="Kaster A.-K."/>
            <person name="Ovreas L."/>
            <person name="Rohde M."/>
            <person name="Galperin M.Y."/>
            <person name="Jogler C."/>
        </authorList>
    </citation>
    <scope>NUCLEOTIDE SEQUENCE [LARGE SCALE GENOMIC DNA]</scope>
    <source>
        <strain evidence="1 2">CA13</strain>
    </source>
</reference>
<dbReference type="OrthoDB" id="5458416at2"/>
<dbReference type="Proteomes" id="UP000315010">
    <property type="component" value="Unassembled WGS sequence"/>
</dbReference>
<protein>
    <recommendedName>
        <fullName evidence="3">Polyketide cyclase / dehydrase and lipid transport</fullName>
    </recommendedName>
</protein>
<evidence type="ECO:0008006" key="3">
    <source>
        <dbReference type="Google" id="ProtNLM"/>
    </source>
</evidence>
<dbReference type="AlphaFoldDB" id="A0A5C5YXG1"/>
<evidence type="ECO:0000313" key="2">
    <source>
        <dbReference type="Proteomes" id="UP000315010"/>
    </source>
</evidence>
<gene>
    <name evidence="1" type="ORF">CA13_11210</name>
</gene>
<evidence type="ECO:0000313" key="1">
    <source>
        <dbReference type="EMBL" id="TWT79714.1"/>
    </source>
</evidence>
<comment type="caution">
    <text evidence="1">The sequence shown here is derived from an EMBL/GenBank/DDBJ whole genome shotgun (WGS) entry which is preliminary data.</text>
</comment>
<dbReference type="RefSeq" id="WP_146394869.1">
    <property type="nucleotide sequence ID" value="NZ_SJPJ01000001.1"/>
</dbReference>
<organism evidence="1 2">
    <name type="scientific">Novipirellula herctigrandis</name>
    <dbReference type="NCBI Taxonomy" id="2527986"/>
    <lineage>
        <taxon>Bacteria</taxon>
        <taxon>Pseudomonadati</taxon>
        <taxon>Planctomycetota</taxon>
        <taxon>Planctomycetia</taxon>
        <taxon>Pirellulales</taxon>
        <taxon>Pirellulaceae</taxon>
        <taxon>Novipirellula</taxon>
    </lineage>
</organism>
<name>A0A5C5YXG1_9BACT</name>
<dbReference type="EMBL" id="SJPJ01000001">
    <property type="protein sequence ID" value="TWT79714.1"/>
    <property type="molecule type" value="Genomic_DNA"/>
</dbReference>
<sequence length="159" mass="17507">MNVVQPTRVSRTYNQRLAGPPDAVFPLLCPVREADWIEGWAPLLVISNSGVAEPDCVFVTSAKPTDAVWYITRHEPQSGFVEMIRITPGITACRLTIQVSAVADGSVAAVTYCHTSLGPEGDAFVASFTDEYYCKMMQDWESRINHYLLCGSMLRSSGE</sequence>
<keyword evidence="2" id="KW-1185">Reference proteome</keyword>